<keyword evidence="2" id="KW-1185">Reference proteome</keyword>
<dbReference type="Proteomes" id="UP001218188">
    <property type="component" value="Unassembled WGS sequence"/>
</dbReference>
<sequence>MRLELQRLSEMFQITPRLVSYATIQRNLFSGLHAHTNLSSLTIRYGRITGELHTATTNLPSLWRLRLHFCGPPVGIAATDAIHHDGPPAALDQEGNAVEALERWALHRQNLTIVPLALLGGLKALTISSEHQPPRSLNVLGRRRHIETAMWTRFCAECAALGSVPGPRFDRERCGELSGAHRGVHIDGRDLQPYGASRPRTSPCAVTSQYRAHADPLGRRRPLRDRSPLYRVQAHYIKLSTDTRRRGRLDTPLIQARPEDAVWQAPTPSHFRDPWRPRKWDEDAWQRSVPPPPTVAATREWLAVWKKYTPCSSS</sequence>
<evidence type="ECO:0000313" key="1">
    <source>
        <dbReference type="EMBL" id="KAJ7028945.1"/>
    </source>
</evidence>
<dbReference type="AlphaFoldDB" id="A0AAD6SMD3"/>
<evidence type="ECO:0000313" key="2">
    <source>
        <dbReference type="Proteomes" id="UP001218188"/>
    </source>
</evidence>
<dbReference type="EMBL" id="JARJCM010000107">
    <property type="protein sequence ID" value="KAJ7028945.1"/>
    <property type="molecule type" value="Genomic_DNA"/>
</dbReference>
<gene>
    <name evidence="1" type="ORF">C8F04DRAFT_1237288</name>
</gene>
<proteinExistence type="predicted"/>
<organism evidence="1 2">
    <name type="scientific">Mycena alexandri</name>
    <dbReference type="NCBI Taxonomy" id="1745969"/>
    <lineage>
        <taxon>Eukaryota</taxon>
        <taxon>Fungi</taxon>
        <taxon>Dikarya</taxon>
        <taxon>Basidiomycota</taxon>
        <taxon>Agaricomycotina</taxon>
        <taxon>Agaricomycetes</taxon>
        <taxon>Agaricomycetidae</taxon>
        <taxon>Agaricales</taxon>
        <taxon>Marasmiineae</taxon>
        <taxon>Mycenaceae</taxon>
        <taxon>Mycena</taxon>
    </lineage>
</organism>
<reference evidence="1" key="1">
    <citation type="submission" date="2023-03" db="EMBL/GenBank/DDBJ databases">
        <title>Massive genome expansion in bonnet fungi (Mycena s.s.) driven by repeated elements and novel gene families across ecological guilds.</title>
        <authorList>
            <consortium name="Lawrence Berkeley National Laboratory"/>
            <person name="Harder C.B."/>
            <person name="Miyauchi S."/>
            <person name="Viragh M."/>
            <person name="Kuo A."/>
            <person name="Thoen E."/>
            <person name="Andreopoulos B."/>
            <person name="Lu D."/>
            <person name="Skrede I."/>
            <person name="Drula E."/>
            <person name="Henrissat B."/>
            <person name="Morin E."/>
            <person name="Kohler A."/>
            <person name="Barry K."/>
            <person name="LaButti K."/>
            <person name="Morin E."/>
            <person name="Salamov A."/>
            <person name="Lipzen A."/>
            <person name="Mereny Z."/>
            <person name="Hegedus B."/>
            <person name="Baldrian P."/>
            <person name="Stursova M."/>
            <person name="Weitz H."/>
            <person name="Taylor A."/>
            <person name="Grigoriev I.V."/>
            <person name="Nagy L.G."/>
            <person name="Martin F."/>
            <person name="Kauserud H."/>
        </authorList>
    </citation>
    <scope>NUCLEOTIDE SEQUENCE</scope>
    <source>
        <strain evidence="1">CBHHK200</strain>
    </source>
</reference>
<comment type="caution">
    <text evidence="1">The sequence shown here is derived from an EMBL/GenBank/DDBJ whole genome shotgun (WGS) entry which is preliminary data.</text>
</comment>
<accession>A0AAD6SMD3</accession>
<name>A0AAD6SMD3_9AGAR</name>
<protein>
    <submittedName>
        <fullName evidence="1">Uncharacterized protein</fullName>
    </submittedName>
</protein>